<feature type="transmembrane region" description="Helical" evidence="12">
    <location>
        <begin position="56"/>
        <end position="76"/>
    </location>
</feature>
<dbReference type="Pfam" id="PF09799">
    <property type="entry name" value="Transmemb_17"/>
    <property type="match status" value="1"/>
</dbReference>
<keyword evidence="9" id="KW-0966">Cell projection</keyword>
<keyword evidence="6 12" id="KW-1133">Transmembrane helix</keyword>
<dbReference type="GO" id="GO:1905515">
    <property type="term" value="P:non-motile cilium assembly"/>
    <property type="evidence" value="ECO:0000318"/>
    <property type="project" value="GO_Central"/>
</dbReference>
<evidence type="ECO:0000256" key="1">
    <source>
        <dbReference type="ARBA" id="ARBA00004120"/>
    </source>
</evidence>
<evidence type="ECO:0000256" key="7">
    <source>
        <dbReference type="ARBA" id="ARBA00023136"/>
    </source>
</evidence>
<name>F7FJZ3_MONDO</name>
<evidence type="ECO:0000256" key="2">
    <source>
        <dbReference type="ARBA" id="ARBA00004141"/>
    </source>
</evidence>
<accession>F7FJZ3</accession>
<dbReference type="Bgee" id="ENSMODG00000023944">
    <property type="expression patterns" value="Expressed in spermatocyte and 6 other cell types or tissues"/>
</dbReference>
<evidence type="ECO:0000256" key="10">
    <source>
        <dbReference type="ARBA" id="ARBA00037712"/>
    </source>
</evidence>
<dbReference type="GeneTree" id="ENSGT00940000153899"/>
<dbReference type="OMA" id="ITFARAN"/>
<organism evidence="13 14">
    <name type="scientific">Monodelphis domestica</name>
    <name type="common">Gray short-tailed opossum</name>
    <dbReference type="NCBI Taxonomy" id="13616"/>
    <lineage>
        <taxon>Eukaryota</taxon>
        <taxon>Metazoa</taxon>
        <taxon>Chordata</taxon>
        <taxon>Craniata</taxon>
        <taxon>Vertebrata</taxon>
        <taxon>Euteleostomi</taxon>
        <taxon>Mammalia</taxon>
        <taxon>Metatheria</taxon>
        <taxon>Didelphimorphia</taxon>
        <taxon>Didelphidae</taxon>
        <taxon>Monodelphis</taxon>
    </lineage>
</organism>
<dbReference type="Proteomes" id="UP000002280">
    <property type="component" value="Chromosome 8"/>
</dbReference>
<protein>
    <recommendedName>
        <fullName evidence="11">Transmembrane protein 216</fullName>
    </recommendedName>
</protein>
<keyword evidence="3" id="KW-0963">Cytoplasm</keyword>
<keyword evidence="4 12" id="KW-0812">Transmembrane</keyword>
<keyword evidence="5" id="KW-0970">Cilium biogenesis/degradation</keyword>
<dbReference type="PANTHER" id="PTHR13531">
    <property type="entry name" value="GEO07735P1-RELATED-RELATED"/>
    <property type="match status" value="1"/>
</dbReference>
<evidence type="ECO:0000256" key="11">
    <source>
        <dbReference type="ARBA" id="ARBA00039543"/>
    </source>
</evidence>
<reference evidence="13 14" key="1">
    <citation type="journal article" date="2007" name="Nature">
        <title>Genome of the marsupial Monodelphis domestica reveals innovation in non-coding sequences.</title>
        <authorList>
            <person name="Mikkelsen T.S."/>
            <person name="Wakefield M.J."/>
            <person name="Aken B."/>
            <person name="Amemiya C.T."/>
            <person name="Chang J.L."/>
            <person name="Duke S."/>
            <person name="Garber M."/>
            <person name="Gentles A.J."/>
            <person name="Goodstadt L."/>
            <person name="Heger A."/>
            <person name="Jurka J."/>
            <person name="Kamal M."/>
            <person name="Mauceli E."/>
            <person name="Searle S.M."/>
            <person name="Sharpe T."/>
            <person name="Baker M.L."/>
            <person name="Batzer M.A."/>
            <person name="Benos P.V."/>
            <person name="Belov K."/>
            <person name="Clamp M."/>
            <person name="Cook A."/>
            <person name="Cuff J."/>
            <person name="Das R."/>
            <person name="Davidow L."/>
            <person name="Deakin J.E."/>
            <person name="Fazzari M.J."/>
            <person name="Glass J.L."/>
            <person name="Grabherr M."/>
            <person name="Greally J.M."/>
            <person name="Gu W."/>
            <person name="Hore T.A."/>
            <person name="Huttley G.A."/>
            <person name="Kleber M."/>
            <person name="Jirtle R.L."/>
            <person name="Koina E."/>
            <person name="Lee J.T."/>
            <person name="Mahony S."/>
            <person name="Marra M.A."/>
            <person name="Miller R.D."/>
            <person name="Nicholls R.D."/>
            <person name="Oda M."/>
            <person name="Papenfuss A.T."/>
            <person name="Parra Z.E."/>
            <person name="Pollock D.D."/>
            <person name="Ray D.A."/>
            <person name="Schein J.E."/>
            <person name="Speed T.P."/>
            <person name="Thompson K."/>
            <person name="VandeBerg J.L."/>
            <person name="Wade C.M."/>
            <person name="Walker J.A."/>
            <person name="Waters P.D."/>
            <person name="Webber C."/>
            <person name="Weidman J.R."/>
            <person name="Xie X."/>
            <person name="Zody M.C."/>
            <person name="Baldwin J."/>
            <person name="Abdouelleil A."/>
            <person name="Abdulkadir J."/>
            <person name="Abebe A."/>
            <person name="Abera B."/>
            <person name="Abreu J."/>
            <person name="Acer S.C."/>
            <person name="Aftuck L."/>
            <person name="Alexander A."/>
            <person name="An P."/>
            <person name="Anderson E."/>
            <person name="Anderson S."/>
            <person name="Arachi H."/>
            <person name="Azer M."/>
            <person name="Bachantsang P."/>
            <person name="Barry A."/>
            <person name="Bayul T."/>
            <person name="Berlin A."/>
            <person name="Bessette D."/>
            <person name="Bloom T."/>
            <person name="Bloom T."/>
            <person name="Boguslavskiy L."/>
            <person name="Bonnet C."/>
            <person name="Boukhgalter B."/>
            <person name="Bourzgui I."/>
            <person name="Brown A."/>
            <person name="Cahill P."/>
            <person name="Channer S."/>
            <person name="Cheshatsang Y."/>
            <person name="Chuda L."/>
            <person name="Citroen M."/>
            <person name="Collymore A."/>
            <person name="Cooke P."/>
            <person name="Costello M."/>
            <person name="D'Aco K."/>
            <person name="Daza R."/>
            <person name="De Haan G."/>
            <person name="DeGray S."/>
            <person name="DeMaso C."/>
            <person name="Dhargay N."/>
            <person name="Dooley K."/>
            <person name="Dooley E."/>
            <person name="Doricent M."/>
            <person name="Dorje P."/>
            <person name="Dorjee K."/>
            <person name="Dupes A."/>
            <person name="Elong R."/>
            <person name="Falk J."/>
            <person name="Farina A."/>
            <person name="Faro S."/>
            <person name="Ferguson D."/>
            <person name="Fisher S."/>
            <person name="Foley C.D."/>
            <person name="Franke A."/>
            <person name="Friedrich D."/>
            <person name="Gadbois L."/>
            <person name="Gearin G."/>
            <person name="Gearin C.R."/>
            <person name="Giannoukos G."/>
            <person name="Goode T."/>
            <person name="Graham J."/>
            <person name="Grandbois E."/>
            <person name="Grewal S."/>
            <person name="Gyaltsen K."/>
            <person name="Hafez N."/>
            <person name="Hagos B."/>
            <person name="Hall J."/>
            <person name="Henson C."/>
            <person name="Hollinger A."/>
            <person name="Honan T."/>
            <person name="Huard M.D."/>
            <person name="Hughes L."/>
            <person name="Hurhula B."/>
            <person name="Husby M.E."/>
            <person name="Kamat A."/>
            <person name="Kanga B."/>
            <person name="Kashin S."/>
            <person name="Khazanovich D."/>
            <person name="Kisner P."/>
            <person name="Lance K."/>
            <person name="Lara M."/>
            <person name="Lee W."/>
            <person name="Lennon N."/>
            <person name="Letendre F."/>
            <person name="LeVine R."/>
            <person name="Lipovsky A."/>
            <person name="Liu X."/>
            <person name="Liu J."/>
            <person name="Liu S."/>
            <person name="Lokyitsang T."/>
            <person name="Lokyitsang Y."/>
            <person name="Lubonja R."/>
            <person name="Lui A."/>
            <person name="MacDonald P."/>
            <person name="Magnisalis V."/>
            <person name="Maru K."/>
            <person name="Matthews C."/>
            <person name="McCusker W."/>
            <person name="McDonough S."/>
            <person name="Mehta T."/>
            <person name="Meldrim J."/>
            <person name="Meneus L."/>
            <person name="Mihai O."/>
            <person name="Mihalev A."/>
            <person name="Mihova T."/>
            <person name="Mittelman R."/>
            <person name="Mlenga V."/>
            <person name="Montmayeur A."/>
            <person name="Mulrain L."/>
            <person name="Navidi A."/>
            <person name="Naylor J."/>
            <person name="Negash T."/>
            <person name="Nguyen T."/>
            <person name="Nguyen N."/>
            <person name="Nicol R."/>
            <person name="Norbu C."/>
            <person name="Norbu N."/>
            <person name="Novod N."/>
            <person name="O'Neill B."/>
            <person name="Osman S."/>
            <person name="Markiewicz E."/>
            <person name="Oyono O.L."/>
            <person name="Patti C."/>
            <person name="Phunkhang P."/>
            <person name="Pierre F."/>
            <person name="Priest M."/>
            <person name="Raghuraman S."/>
            <person name="Rege F."/>
            <person name="Reyes R."/>
            <person name="Rise C."/>
            <person name="Rogov P."/>
            <person name="Ross K."/>
            <person name="Ryan E."/>
            <person name="Settipalli S."/>
            <person name="Shea T."/>
            <person name="Sherpa N."/>
            <person name="Shi L."/>
            <person name="Shih D."/>
            <person name="Sparrow T."/>
            <person name="Spaulding J."/>
            <person name="Stalker J."/>
            <person name="Stange-Thomann N."/>
            <person name="Stavropoulos S."/>
            <person name="Stone C."/>
            <person name="Strader C."/>
            <person name="Tesfaye S."/>
            <person name="Thomson T."/>
            <person name="Thoulutsang Y."/>
            <person name="Thoulutsang D."/>
            <person name="Topham K."/>
            <person name="Topping I."/>
            <person name="Tsamla T."/>
            <person name="Vassiliev H."/>
            <person name="Vo A."/>
            <person name="Wangchuk T."/>
            <person name="Wangdi T."/>
            <person name="Weiand M."/>
            <person name="Wilkinson J."/>
            <person name="Wilson A."/>
            <person name="Yadav S."/>
            <person name="Young G."/>
            <person name="Yu Q."/>
            <person name="Zembek L."/>
            <person name="Zhong D."/>
            <person name="Zimmer A."/>
            <person name="Zwirko Z."/>
            <person name="Jaffe D.B."/>
            <person name="Alvarez P."/>
            <person name="Brockman W."/>
            <person name="Butler J."/>
            <person name="Chin C."/>
            <person name="Gnerre S."/>
            <person name="MacCallum I."/>
            <person name="Graves J.A."/>
            <person name="Ponting C.P."/>
            <person name="Breen M."/>
            <person name="Samollow P.B."/>
            <person name="Lander E.S."/>
            <person name="Lindblad-Toh K."/>
        </authorList>
    </citation>
    <scope>NUCLEOTIDE SEQUENCE [LARGE SCALE GENOMIC DNA]</scope>
</reference>
<proteinExistence type="predicted"/>
<dbReference type="STRING" id="13616.ENSMODP00000025468"/>
<dbReference type="HOGENOM" id="CLU_135948_0_0_1"/>
<sequence length="144" mass="16621">MAPSTPSAVMRGRRLSSISLEVLFFLNGWYSATYFLTELFTFLYKGLLLPYPKTNLVLDLVMFFLYLGTEIVRIHFGRKGNLCVRMTPLGISLALTFPSALMAFYYFLFQTYVLRIEAVMTMLLLPFYIIQVILEVLTLATFRI</sequence>
<evidence type="ECO:0000256" key="3">
    <source>
        <dbReference type="ARBA" id="ARBA00022490"/>
    </source>
</evidence>
<dbReference type="PANTHER" id="PTHR13531:SF5">
    <property type="entry name" value="TRANSMEMBRANE PROTEIN 216"/>
    <property type="match status" value="1"/>
</dbReference>
<dbReference type="GO" id="GO:0035869">
    <property type="term" value="C:ciliary transition zone"/>
    <property type="evidence" value="ECO:0000318"/>
    <property type="project" value="GO_Central"/>
</dbReference>
<feature type="transmembrane region" description="Helical" evidence="12">
    <location>
        <begin position="88"/>
        <end position="108"/>
    </location>
</feature>
<keyword evidence="8" id="KW-0206">Cytoskeleton</keyword>
<evidence type="ECO:0000256" key="5">
    <source>
        <dbReference type="ARBA" id="ARBA00022794"/>
    </source>
</evidence>
<keyword evidence="7 12" id="KW-0472">Membrane</keyword>
<comment type="function">
    <text evidence="10">Part of the tectonic-like complex which is required for tissue-specific ciliogenesis and may regulate ciliary membrane composition.</text>
</comment>
<evidence type="ECO:0000313" key="13">
    <source>
        <dbReference type="Ensembl" id="ENSMODP00000025468.3"/>
    </source>
</evidence>
<keyword evidence="14" id="KW-1185">Reference proteome</keyword>
<evidence type="ECO:0000256" key="12">
    <source>
        <dbReference type="SAM" id="Phobius"/>
    </source>
</evidence>
<evidence type="ECO:0000256" key="8">
    <source>
        <dbReference type="ARBA" id="ARBA00023212"/>
    </source>
</evidence>
<dbReference type="AlphaFoldDB" id="F7FJZ3"/>
<evidence type="ECO:0000256" key="6">
    <source>
        <dbReference type="ARBA" id="ARBA00022989"/>
    </source>
</evidence>
<reference evidence="13" key="2">
    <citation type="submission" date="2025-08" db="UniProtKB">
        <authorList>
            <consortium name="Ensembl"/>
        </authorList>
    </citation>
    <scope>IDENTIFICATION</scope>
</reference>
<evidence type="ECO:0000256" key="4">
    <source>
        <dbReference type="ARBA" id="ARBA00022692"/>
    </source>
</evidence>
<evidence type="ECO:0000256" key="9">
    <source>
        <dbReference type="ARBA" id="ARBA00023273"/>
    </source>
</evidence>
<comment type="subcellular location">
    <subcellularLocation>
        <location evidence="1">Cytoplasm</location>
        <location evidence="1">Cytoskeleton</location>
        <location evidence="1">Cilium basal body</location>
    </subcellularLocation>
    <subcellularLocation>
        <location evidence="2">Membrane</location>
        <topology evidence="2">Multi-pass membrane protein</topology>
    </subcellularLocation>
</comment>
<reference evidence="13" key="3">
    <citation type="submission" date="2025-09" db="UniProtKB">
        <authorList>
            <consortium name="Ensembl"/>
        </authorList>
    </citation>
    <scope>IDENTIFICATION</scope>
</reference>
<dbReference type="GO" id="GO:0016020">
    <property type="term" value="C:membrane"/>
    <property type="evidence" value="ECO:0007669"/>
    <property type="project" value="UniProtKB-SubCell"/>
</dbReference>
<dbReference type="InterPro" id="IPR019184">
    <property type="entry name" value="Uncharacterised_TM-17"/>
</dbReference>
<evidence type="ECO:0000313" key="14">
    <source>
        <dbReference type="Proteomes" id="UP000002280"/>
    </source>
</evidence>
<dbReference type="Ensembl" id="ENSMODT00000025919.3">
    <property type="protein sequence ID" value="ENSMODP00000025468.3"/>
    <property type="gene ID" value="ENSMODG00000023944.2"/>
</dbReference>
<feature type="transmembrane region" description="Helical" evidence="12">
    <location>
        <begin position="120"/>
        <end position="142"/>
    </location>
</feature>
<dbReference type="InParanoid" id="F7FJZ3"/>
<feature type="transmembrane region" description="Helical" evidence="12">
    <location>
        <begin position="20"/>
        <end position="44"/>
    </location>
</feature>
<dbReference type="eggNOG" id="KOG4502">
    <property type="taxonomic scope" value="Eukaryota"/>
</dbReference>